<dbReference type="InterPro" id="IPR050833">
    <property type="entry name" value="Poly_Biosynth_Transport"/>
</dbReference>
<evidence type="ECO:0000256" key="3">
    <source>
        <dbReference type="ARBA" id="ARBA00022475"/>
    </source>
</evidence>
<feature type="transmembrane region" description="Helical" evidence="7">
    <location>
        <begin position="12"/>
        <end position="36"/>
    </location>
</feature>
<reference evidence="8 9" key="1">
    <citation type="submission" date="2019-02" db="EMBL/GenBank/DDBJ databases">
        <title>Draft Genome Sequence of the Prevotella sp. BCRC 81118, Isolated from Human Feces.</title>
        <authorList>
            <person name="Huang C.-H."/>
        </authorList>
    </citation>
    <scope>NUCLEOTIDE SEQUENCE [LARGE SCALE GENOMIC DNA]</scope>
    <source>
        <strain evidence="8 9">BCRC 81118</strain>
    </source>
</reference>
<keyword evidence="9" id="KW-1185">Reference proteome</keyword>
<dbReference type="AlphaFoldDB" id="A0A4Y8V0F2"/>
<feature type="transmembrane region" description="Helical" evidence="7">
    <location>
        <begin position="117"/>
        <end position="136"/>
    </location>
</feature>
<feature type="transmembrane region" description="Helical" evidence="7">
    <location>
        <begin position="48"/>
        <end position="70"/>
    </location>
</feature>
<dbReference type="OrthoDB" id="9770347at2"/>
<sequence>MTSKNLKESAIAGMLWSGTGNIVLQSLQFLFSIILARLLTPEDYGLTAILFFFYSLAMLFVDAGFTNALIRKKNITQSDLSTAFYFNFIVGLLCFSLLFFSAPYIASFYGKPLLTNLVRVFSLTLLFVPLMLVQNFQLQRKLDFKRISIIPQIRNL</sequence>
<evidence type="ECO:0000256" key="7">
    <source>
        <dbReference type="SAM" id="Phobius"/>
    </source>
</evidence>
<dbReference type="Proteomes" id="UP000297872">
    <property type="component" value="Unassembled WGS sequence"/>
</dbReference>
<keyword evidence="3" id="KW-1003">Cell membrane</keyword>
<evidence type="ECO:0000256" key="1">
    <source>
        <dbReference type="ARBA" id="ARBA00004651"/>
    </source>
</evidence>
<dbReference type="PANTHER" id="PTHR30250">
    <property type="entry name" value="PST FAMILY PREDICTED COLANIC ACID TRANSPORTER"/>
    <property type="match status" value="1"/>
</dbReference>
<comment type="similarity">
    <text evidence="2">Belongs to the polysaccharide synthase family.</text>
</comment>
<dbReference type="GO" id="GO:0005886">
    <property type="term" value="C:plasma membrane"/>
    <property type="evidence" value="ECO:0007669"/>
    <property type="project" value="UniProtKB-SubCell"/>
</dbReference>
<evidence type="ECO:0000256" key="6">
    <source>
        <dbReference type="ARBA" id="ARBA00023136"/>
    </source>
</evidence>
<keyword evidence="5 7" id="KW-1133">Transmembrane helix</keyword>
<evidence type="ECO:0000313" key="8">
    <source>
        <dbReference type="EMBL" id="TFH73053.1"/>
    </source>
</evidence>
<comment type="caution">
    <text evidence="8">The sequence shown here is derived from an EMBL/GenBank/DDBJ whole genome shotgun (WGS) entry which is preliminary data.</text>
</comment>
<dbReference type="RefSeq" id="WP_134844483.1">
    <property type="nucleotide sequence ID" value="NZ_SGVY01000064.1"/>
</dbReference>
<evidence type="ECO:0008006" key="10">
    <source>
        <dbReference type="Google" id="ProtNLM"/>
    </source>
</evidence>
<gene>
    <name evidence="8" type="ORF">EXN75_15350</name>
</gene>
<evidence type="ECO:0000313" key="9">
    <source>
        <dbReference type="Proteomes" id="UP000297872"/>
    </source>
</evidence>
<dbReference type="PANTHER" id="PTHR30250:SF10">
    <property type="entry name" value="LIPOPOLYSACCHARIDE BIOSYNTHESIS PROTEIN WZXC"/>
    <property type="match status" value="1"/>
</dbReference>
<organism evidence="8 9">
    <name type="scientific">Segatella hominis</name>
    <dbReference type="NCBI Taxonomy" id="2518605"/>
    <lineage>
        <taxon>Bacteria</taxon>
        <taxon>Pseudomonadati</taxon>
        <taxon>Bacteroidota</taxon>
        <taxon>Bacteroidia</taxon>
        <taxon>Bacteroidales</taxon>
        <taxon>Prevotellaceae</taxon>
        <taxon>Segatella</taxon>
    </lineage>
</organism>
<dbReference type="GeneID" id="302996637"/>
<keyword evidence="6 7" id="KW-0472">Membrane</keyword>
<keyword evidence="4 7" id="KW-0812">Transmembrane</keyword>
<evidence type="ECO:0000256" key="4">
    <source>
        <dbReference type="ARBA" id="ARBA00022692"/>
    </source>
</evidence>
<evidence type="ECO:0000256" key="5">
    <source>
        <dbReference type="ARBA" id="ARBA00022989"/>
    </source>
</evidence>
<protein>
    <recommendedName>
        <fullName evidence="10">Flippase</fullName>
    </recommendedName>
</protein>
<name>A0A4Y8V0F2_9BACT</name>
<accession>A0A4Y8V0F2</accession>
<dbReference type="Pfam" id="PF13440">
    <property type="entry name" value="Polysacc_synt_3"/>
    <property type="match status" value="1"/>
</dbReference>
<evidence type="ECO:0000256" key="2">
    <source>
        <dbReference type="ARBA" id="ARBA00007430"/>
    </source>
</evidence>
<comment type="subcellular location">
    <subcellularLocation>
        <location evidence="1">Cell membrane</location>
        <topology evidence="1">Multi-pass membrane protein</topology>
    </subcellularLocation>
</comment>
<dbReference type="EMBL" id="SGVY01000064">
    <property type="protein sequence ID" value="TFH73053.1"/>
    <property type="molecule type" value="Genomic_DNA"/>
</dbReference>
<feature type="transmembrane region" description="Helical" evidence="7">
    <location>
        <begin position="82"/>
        <end position="105"/>
    </location>
</feature>
<proteinExistence type="inferred from homology"/>